<keyword evidence="5" id="KW-1185">Reference proteome</keyword>
<evidence type="ECO:0000256" key="1">
    <source>
        <dbReference type="SAM" id="MobiDB-lite"/>
    </source>
</evidence>
<comment type="caution">
    <text evidence="4">The sequence shown here is derived from an EMBL/GenBank/DDBJ whole genome shotgun (WGS) entry which is preliminary data.</text>
</comment>
<sequence>MHTWIFFLFSLLLLFTTAAAAASTDVFSTTTTIHNSNSNSTDPSTRSQHTTDPTWHPSPKTRGTYQLLLGCLTTLSLCAWTAYHPNVRPHRGTARALWRRFTWMLAAVVAPEVVLYYAWEQRWTALLLRKRVNWLGGDVGEGFERVRARAMGRGRERGMEREMQIEVSVFALCGSGLEICDLVGN</sequence>
<proteinExistence type="predicted"/>
<evidence type="ECO:0000313" key="4">
    <source>
        <dbReference type="EMBL" id="KAK7540382.1"/>
    </source>
</evidence>
<dbReference type="EMBL" id="JBBPDW010000026">
    <property type="protein sequence ID" value="KAK7540382.1"/>
    <property type="molecule type" value="Genomic_DNA"/>
</dbReference>
<keyword evidence="3" id="KW-0732">Signal</keyword>
<feature type="region of interest" description="Disordered" evidence="1">
    <location>
        <begin position="33"/>
        <end position="59"/>
    </location>
</feature>
<name>A0ABR1LYX2_9PEZI</name>
<dbReference type="PANTHER" id="PTHR35043:SF7">
    <property type="entry name" value="TRANSCRIPTION FACTOR DOMAIN-CONTAINING PROTEIN"/>
    <property type="match status" value="1"/>
</dbReference>
<dbReference type="Proteomes" id="UP001365128">
    <property type="component" value="Unassembled WGS sequence"/>
</dbReference>
<evidence type="ECO:0000256" key="2">
    <source>
        <dbReference type="SAM" id="Phobius"/>
    </source>
</evidence>
<evidence type="ECO:0000313" key="5">
    <source>
        <dbReference type="Proteomes" id="UP001365128"/>
    </source>
</evidence>
<evidence type="ECO:0000256" key="3">
    <source>
        <dbReference type="SAM" id="SignalP"/>
    </source>
</evidence>
<feature type="chain" id="PRO_5045790413" evidence="3">
    <location>
        <begin position="21"/>
        <end position="185"/>
    </location>
</feature>
<keyword evidence="2" id="KW-1133">Transmembrane helix</keyword>
<gene>
    <name evidence="4" type="ORF">IWX46DRAFT_582703</name>
</gene>
<protein>
    <submittedName>
        <fullName evidence="4">Uncharacterized protein</fullName>
    </submittedName>
</protein>
<feature type="transmembrane region" description="Helical" evidence="2">
    <location>
        <begin position="63"/>
        <end position="80"/>
    </location>
</feature>
<feature type="signal peptide" evidence="3">
    <location>
        <begin position="1"/>
        <end position="20"/>
    </location>
</feature>
<dbReference type="PANTHER" id="PTHR35043">
    <property type="entry name" value="TRANSCRIPTION FACTOR DOMAIN-CONTAINING PROTEIN"/>
    <property type="match status" value="1"/>
</dbReference>
<feature type="transmembrane region" description="Helical" evidence="2">
    <location>
        <begin position="101"/>
        <end position="119"/>
    </location>
</feature>
<keyword evidence="2" id="KW-0472">Membrane</keyword>
<reference evidence="4 5" key="1">
    <citation type="submission" date="2024-04" db="EMBL/GenBank/DDBJ databases">
        <title>Phyllosticta paracitricarpa is synonymous to the EU quarantine fungus P. citricarpa based on phylogenomic analyses.</title>
        <authorList>
            <consortium name="Lawrence Berkeley National Laboratory"/>
            <person name="Van Ingen-Buijs V.A."/>
            <person name="Van Westerhoven A.C."/>
            <person name="Haridas S."/>
            <person name="Skiadas P."/>
            <person name="Martin F."/>
            <person name="Groenewald J.Z."/>
            <person name="Crous P.W."/>
            <person name="Seidl M.F."/>
        </authorList>
    </citation>
    <scope>NUCLEOTIDE SEQUENCE [LARGE SCALE GENOMIC DNA]</scope>
    <source>
        <strain evidence="4 5">CBS 122670</strain>
    </source>
</reference>
<organism evidence="4 5">
    <name type="scientific">Phyllosticta citricarpa</name>
    <dbReference type="NCBI Taxonomy" id="55181"/>
    <lineage>
        <taxon>Eukaryota</taxon>
        <taxon>Fungi</taxon>
        <taxon>Dikarya</taxon>
        <taxon>Ascomycota</taxon>
        <taxon>Pezizomycotina</taxon>
        <taxon>Dothideomycetes</taxon>
        <taxon>Dothideomycetes incertae sedis</taxon>
        <taxon>Botryosphaeriales</taxon>
        <taxon>Phyllostictaceae</taxon>
        <taxon>Phyllosticta</taxon>
    </lineage>
</organism>
<feature type="compositionally biased region" description="Polar residues" evidence="1">
    <location>
        <begin position="42"/>
        <end position="53"/>
    </location>
</feature>
<accession>A0ABR1LYX2</accession>
<keyword evidence="2" id="KW-0812">Transmembrane</keyword>